<evidence type="ECO:0008006" key="9">
    <source>
        <dbReference type="Google" id="ProtNLM"/>
    </source>
</evidence>
<sequence>MAKIPRSTQIQLYKGKGKHCDAQSFSHNYETLISGEEKENMAQATTNGDKVTKEIKPNIAKLHILSGLQYRVDDNPPWISTILLGFQHYLMLLGSNLATPGMMASIICAVGNAHVNSILLGNMLFACGICTLLQTYIGARLPIVQCPAFAFIVPMIALSKTERWKCPETTHITGNITSETYNGTNTHAVDGEALYIERMNMLTGSIMVAAVLEIVIGASGIISVLMRFIGPMTVAPTIMLMGLSVAETGFEQAGKHWGIAVGTIILIVVLSECIPTFMMRNPFNRKGSWRIECVVHKIFSVIISVCIMWFVSFILTVSGALPDNPKSGYGYQARTDIRTNAIKDADWIRVPYPGYWGMPSFSSAMFVGMIAGVVTSIIESIGDYYTCARLAGALPPPPSAINRGIFIEGIDCILAAAVGAGFGVTSCSQNIGVISLTKVGSRRVLLVAGAFMTVFGCLGKFSALVVSMPDPIIGASFLVLFGVLAAVGVSNLQYVDLNSSRNLLCFGMSLFLGLSFPGWVAKNETLIRSGNDDIDQVITALLGNNMFMGCFSALILDNVIPGTADERGILLWRKTKTDEHDFEENSQLSLKTYDFPIGMKFIRKWRWTKYIPIMPTFIEIERERCCFKEEELNGENDNEMIEYPKRSTSGDNNTVVIDAMYGRSDEHMDKPTVHRDFTSL</sequence>
<evidence type="ECO:0000256" key="6">
    <source>
        <dbReference type="SAM" id="Phobius"/>
    </source>
</evidence>
<organism evidence="7 8">
    <name type="scientific">Sinanodonta woodiana</name>
    <name type="common">Chinese pond mussel</name>
    <name type="synonym">Anodonta woodiana</name>
    <dbReference type="NCBI Taxonomy" id="1069815"/>
    <lineage>
        <taxon>Eukaryota</taxon>
        <taxon>Metazoa</taxon>
        <taxon>Spiralia</taxon>
        <taxon>Lophotrochozoa</taxon>
        <taxon>Mollusca</taxon>
        <taxon>Bivalvia</taxon>
        <taxon>Autobranchia</taxon>
        <taxon>Heteroconchia</taxon>
        <taxon>Palaeoheterodonta</taxon>
        <taxon>Unionida</taxon>
        <taxon>Unionoidea</taxon>
        <taxon>Unionidae</taxon>
        <taxon>Unioninae</taxon>
        <taxon>Sinanodonta</taxon>
    </lineage>
</organism>
<dbReference type="Proteomes" id="UP001634394">
    <property type="component" value="Unassembled WGS sequence"/>
</dbReference>
<dbReference type="Pfam" id="PF00860">
    <property type="entry name" value="Xan_ur_permease"/>
    <property type="match status" value="1"/>
</dbReference>
<comment type="similarity">
    <text evidence="2">Belongs to the nucleobase:cation symporter-2 (NCS2) (TC 2.A.40) family.</text>
</comment>
<feature type="transmembrane region" description="Helical" evidence="6">
    <location>
        <begin position="361"/>
        <end position="381"/>
    </location>
</feature>
<evidence type="ECO:0000256" key="2">
    <source>
        <dbReference type="ARBA" id="ARBA00008821"/>
    </source>
</evidence>
<proteinExistence type="inferred from homology"/>
<feature type="transmembrane region" description="Helical" evidence="6">
    <location>
        <begin position="257"/>
        <end position="277"/>
    </location>
</feature>
<keyword evidence="5 6" id="KW-0472">Membrane</keyword>
<evidence type="ECO:0000256" key="3">
    <source>
        <dbReference type="ARBA" id="ARBA00022692"/>
    </source>
</evidence>
<evidence type="ECO:0000256" key="1">
    <source>
        <dbReference type="ARBA" id="ARBA00004141"/>
    </source>
</evidence>
<feature type="transmembrane region" description="Helical" evidence="6">
    <location>
        <begin position="503"/>
        <end position="521"/>
    </location>
</feature>
<dbReference type="AlphaFoldDB" id="A0ABD3UJ83"/>
<feature type="transmembrane region" description="Helical" evidence="6">
    <location>
        <begin position="89"/>
        <end position="112"/>
    </location>
</feature>
<comment type="caution">
    <text evidence="7">The sequence shown here is derived from an EMBL/GenBank/DDBJ whole genome shotgun (WGS) entry which is preliminary data.</text>
</comment>
<evidence type="ECO:0000313" key="7">
    <source>
        <dbReference type="EMBL" id="KAL3848503.1"/>
    </source>
</evidence>
<gene>
    <name evidence="7" type="ORF">ACJMK2_019355</name>
</gene>
<name>A0ABD3UJ83_SINWO</name>
<feature type="transmembrane region" description="Helical" evidence="6">
    <location>
        <begin position="206"/>
        <end position="229"/>
    </location>
</feature>
<accession>A0ABD3UJ83</accession>
<protein>
    <recommendedName>
        <fullName evidence="9">Solute carrier family 23 member 2</fullName>
    </recommendedName>
</protein>
<feature type="transmembrane region" description="Helical" evidence="6">
    <location>
        <begin position="298"/>
        <end position="321"/>
    </location>
</feature>
<feature type="transmembrane region" description="Helical" evidence="6">
    <location>
        <begin position="444"/>
        <end position="466"/>
    </location>
</feature>
<evidence type="ECO:0000256" key="5">
    <source>
        <dbReference type="ARBA" id="ARBA00023136"/>
    </source>
</evidence>
<evidence type="ECO:0000256" key="4">
    <source>
        <dbReference type="ARBA" id="ARBA00022989"/>
    </source>
</evidence>
<feature type="transmembrane region" description="Helical" evidence="6">
    <location>
        <begin position="118"/>
        <end position="137"/>
    </location>
</feature>
<reference evidence="7 8" key="1">
    <citation type="submission" date="2024-11" db="EMBL/GenBank/DDBJ databases">
        <title>Chromosome-level genome assembly of the freshwater bivalve Anodonta woodiana.</title>
        <authorList>
            <person name="Chen X."/>
        </authorList>
    </citation>
    <scope>NUCLEOTIDE SEQUENCE [LARGE SCALE GENOMIC DNA]</scope>
    <source>
        <strain evidence="7">MN2024</strain>
        <tissue evidence="7">Gills</tissue>
    </source>
</reference>
<dbReference type="PANTHER" id="PTHR11119">
    <property type="entry name" value="XANTHINE-URACIL / VITAMIN C PERMEASE FAMILY MEMBER"/>
    <property type="match status" value="1"/>
</dbReference>
<evidence type="ECO:0000313" key="8">
    <source>
        <dbReference type="Proteomes" id="UP001634394"/>
    </source>
</evidence>
<feature type="transmembrane region" description="Helical" evidence="6">
    <location>
        <begin position="472"/>
        <end position="491"/>
    </location>
</feature>
<keyword evidence="4 6" id="KW-1133">Transmembrane helix</keyword>
<comment type="subcellular location">
    <subcellularLocation>
        <location evidence="1">Membrane</location>
        <topology evidence="1">Multi-pass membrane protein</topology>
    </subcellularLocation>
</comment>
<dbReference type="InterPro" id="IPR006043">
    <property type="entry name" value="NCS2"/>
</dbReference>
<dbReference type="GO" id="GO:0016020">
    <property type="term" value="C:membrane"/>
    <property type="evidence" value="ECO:0007669"/>
    <property type="project" value="UniProtKB-SubCell"/>
</dbReference>
<keyword evidence="3 6" id="KW-0812">Transmembrane</keyword>
<keyword evidence="8" id="KW-1185">Reference proteome</keyword>
<dbReference type="EMBL" id="JBJQND010000016">
    <property type="protein sequence ID" value="KAL3848503.1"/>
    <property type="molecule type" value="Genomic_DNA"/>
</dbReference>